<sequence length="70" mass="8086">MTTIVHRQMRPLYDLNQEDKNGRFLNIKDQLTIGIRESLNCGRGIVMDLQTFPPAGNQLCFRTSIDYLTN</sequence>
<evidence type="ECO:0000313" key="2">
    <source>
        <dbReference type="Proteomes" id="UP000245020"/>
    </source>
</evidence>
<protein>
    <submittedName>
        <fullName evidence="1">Uncharacterized protein</fullName>
    </submittedName>
</protein>
<dbReference type="Proteomes" id="UP000245020">
    <property type="component" value="Unassembled WGS sequence"/>
</dbReference>
<comment type="caution">
    <text evidence="1">The sequence shown here is derived from an EMBL/GenBank/DDBJ whole genome shotgun (WGS) entry which is preliminary data.</text>
</comment>
<dbReference type="EMBL" id="QEWQ01000004">
    <property type="protein sequence ID" value="PWD80790.1"/>
    <property type="molecule type" value="Genomic_DNA"/>
</dbReference>
<keyword evidence="2" id="KW-1185">Reference proteome</keyword>
<accession>A0A2U2ADQ7</accession>
<dbReference type="AlphaFoldDB" id="A0A2U2ADQ7"/>
<organism evidence="1 2">
    <name type="scientific">Ignatzschineria ureiclastica</name>
    <dbReference type="NCBI Taxonomy" id="472582"/>
    <lineage>
        <taxon>Bacteria</taxon>
        <taxon>Pseudomonadati</taxon>
        <taxon>Pseudomonadota</taxon>
        <taxon>Gammaproteobacteria</taxon>
        <taxon>Cardiobacteriales</taxon>
        <taxon>Ignatzschineriaceae</taxon>
        <taxon>Ignatzschineria</taxon>
    </lineage>
</organism>
<proteinExistence type="predicted"/>
<reference evidence="2" key="1">
    <citation type="submission" date="2018-05" db="EMBL/GenBank/DDBJ databases">
        <title>Ignatzschineria dubaiensis sp. nov., isolated from necrotic foot tissues of dromedaries (Camelus dromedarius) and associated maggots in Dubai, United Arab Emirates.</title>
        <authorList>
            <person name="Tsang C.C."/>
            <person name="Tang J.Y.M."/>
            <person name="Fong J.Y.H."/>
            <person name="Kinne J."/>
            <person name="Lee H.H."/>
            <person name="Joseph M."/>
            <person name="Jose S."/>
            <person name="Schuster R.K."/>
            <person name="Tang Y."/>
            <person name="Sivakumar S."/>
            <person name="Chen J.H.K."/>
            <person name="Teng J.L.L."/>
            <person name="Lau S.K.P."/>
            <person name="Wernery U."/>
            <person name="Woo P.C.Y."/>
        </authorList>
    </citation>
    <scope>NUCLEOTIDE SEQUENCE [LARGE SCALE GENOMIC DNA]</scope>
    <source>
        <strain evidence="2">KCTC 22644</strain>
    </source>
</reference>
<name>A0A2U2ADQ7_9GAMM</name>
<evidence type="ECO:0000313" key="1">
    <source>
        <dbReference type="EMBL" id="PWD80790.1"/>
    </source>
</evidence>
<gene>
    <name evidence="1" type="ORF">DC083_06680</name>
</gene>